<sequence>MKQVVLLLLLLCLPVSVAAYPERPLTLLVGFNPGGSVDRQAQLLVELLQQELGQPVELLHYPGAGGAAAAAMLAASSEQGYVLQYGPSHTYTFTPLVSPTSYDLGSFRYVAAISRDQLALVTSSRAPWSNWAELLKQGRQLGELSYATQILLDRYLISRIASKEGINLRILPTGGGAGMAGLVLAGDADFAFSGGTHSRYLETGEMRLLAAFGEERLLLAPEVPTLQELGYDLVLDSLRVITVPADTPDDQLERLVQAFASITQNPRFIKLTRDTMQLPVVFHSGTELQAFLEQQSSSLRSLVEQQPH</sequence>
<dbReference type="PANTHER" id="PTHR42928:SF5">
    <property type="entry name" value="BLR1237 PROTEIN"/>
    <property type="match status" value="1"/>
</dbReference>
<keyword evidence="3" id="KW-1185">Reference proteome</keyword>
<evidence type="ECO:0000256" key="1">
    <source>
        <dbReference type="ARBA" id="ARBA00006987"/>
    </source>
</evidence>
<organism evidence="2 3">
    <name type="scientific">Marinospirillum alkaliphilum DSM 21637</name>
    <dbReference type="NCBI Taxonomy" id="1122209"/>
    <lineage>
        <taxon>Bacteria</taxon>
        <taxon>Pseudomonadati</taxon>
        <taxon>Pseudomonadota</taxon>
        <taxon>Gammaproteobacteria</taxon>
        <taxon>Oceanospirillales</taxon>
        <taxon>Oceanospirillaceae</taxon>
        <taxon>Marinospirillum</taxon>
    </lineage>
</organism>
<dbReference type="Gene3D" id="3.40.190.150">
    <property type="entry name" value="Bordetella uptake gene, domain 1"/>
    <property type="match status" value="1"/>
</dbReference>
<dbReference type="InterPro" id="IPR005064">
    <property type="entry name" value="BUG"/>
</dbReference>
<reference evidence="2 3" key="1">
    <citation type="submission" date="2016-11" db="EMBL/GenBank/DDBJ databases">
        <authorList>
            <person name="Jaros S."/>
            <person name="Januszkiewicz K."/>
            <person name="Wedrychowicz H."/>
        </authorList>
    </citation>
    <scope>NUCLEOTIDE SEQUENCE [LARGE SCALE GENOMIC DNA]</scope>
    <source>
        <strain evidence="2 3">DSM 21637</strain>
    </source>
</reference>
<name>A0A1K1VD32_9GAMM</name>
<dbReference type="Proteomes" id="UP000182350">
    <property type="component" value="Unassembled WGS sequence"/>
</dbReference>
<dbReference type="Pfam" id="PF03401">
    <property type="entry name" value="TctC"/>
    <property type="match status" value="1"/>
</dbReference>
<dbReference type="EMBL" id="FPJW01000002">
    <property type="protein sequence ID" value="SFX23042.1"/>
    <property type="molecule type" value="Genomic_DNA"/>
</dbReference>
<comment type="similarity">
    <text evidence="1">Belongs to the UPF0065 (bug) family.</text>
</comment>
<gene>
    <name evidence="2" type="ORF">SAMN02745752_00907</name>
</gene>
<dbReference type="Gene3D" id="3.40.190.10">
    <property type="entry name" value="Periplasmic binding protein-like II"/>
    <property type="match status" value="1"/>
</dbReference>
<protein>
    <submittedName>
        <fullName evidence="2">Tripartite-type tricarboxylate transporter, receptor component TctC</fullName>
    </submittedName>
</protein>
<dbReference type="PANTHER" id="PTHR42928">
    <property type="entry name" value="TRICARBOXYLATE-BINDING PROTEIN"/>
    <property type="match status" value="1"/>
</dbReference>
<dbReference type="OrthoDB" id="5171643at2"/>
<dbReference type="InterPro" id="IPR042100">
    <property type="entry name" value="Bug_dom1"/>
</dbReference>
<evidence type="ECO:0000313" key="2">
    <source>
        <dbReference type="EMBL" id="SFX23042.1"/>
    </source>
</evidence>
<dbReference type="RefSeq" id="WP_072325145.1">
    <property type="nucleotide sequence ID" value="NZ_FPJW01000002.1"/>
</dbReference>
<evidence type="ECO:0000313" key="3">
    <source>
        <dbReference type="Proteomes" id="UP000182350"/>
    </source>
</evidence>
<accession>A0A1K1VD32</accession>
<dbReference type="AlphaFoldDB" id="A0A1K1VD32"/>
<dbReference type="STRING" id="1122209.SAMN02745752_00907"/>
<dbReference type="PIRSF" id="PIRSF017082">
    <property type="entry name" value="YflP"/>
    <property type="match status" value="1"/>
</dbReference>
<keyword evidence="2" id="KW-0675">Receptor</keyword>
<proteinExistence type="inferred from homology"/>